<protein>
    <submittedName>
        <fullName evidence="2">Uncharacterized protein</fullName>
    </submittedName>
</protein>
<dbReference type="Proteomes" id="UP000521943">
    <property type="component" value="Unassembled WGS sequence"/>
</dbReference>
<evidence type="ECO:0000313" key="3">
    <source>
        <dbReference type="Proteomes" id="UP000521943"/>
    </source>
</evidence>
<sequence length="240" mass="26379">MKVTIPTILLGILSLSTCAFAYLDYNELDARDSTNSLLVERNTVEVPFQHSLRSFLEEAADAHRRALDDHDDLLEARSDTVSAKIILRLNGEWTGKELNVPSPKSWTVQDAQKNAMWSNLLSGAKCKFRRGAASITNVEIPSLKTVKDGEVVILDCQHPDAVNIQLAITKGTDTSGRLPMFVNKHWDAKRLLAELNLIAAYTSLKGPCKLSFVPAGSPNPQGIDSLQEVPKDGRVIISCK</sequence>
<evidence type="ECO:0000313" key="2">
    <source>
        <dbReference type="EMBL" id="KAF6743933.1"/>
    </source>
</evidence>
<organism evidence="2 3">
    <name type="scientific">Ephemerocybe angulata</name>
    <dbReference type="NCBI Taxonomy" id="980116"/>
    <lineage>
        <taxon>Eukaryota</taxon>
        <taxon>Fungi</taxon>
        <taxon>Dikarya</taxon>
        <taxon>Basidiomycota</taxon>
        <taxon>Agaricomycotina</taxon>
        <taxon>Agaricomycetes</taxon>
        <taxon>Agaricomycetidae</taxon>
        <taxon>Agaricales</taxon>
        <taxon>Agaricineae</taxon>
        <taxon>Psathyrellaceae</taxon>
        <taxon>Ephemerocybe</taxon>
    </lineage>
</organism>
<reference evidence="2 3" key="1">
    <citation type="submission" date="2020-07" db="EMBL/GenBank/DDBJ databases">
        <title>Comparative genomics of pyrophilous fungi reveals a link between fire events and developmental genes.</title>
        <authorList>
            <consortium name="DOE Joint Genome Institute"/>
            <person name="Steindorff A.S."/>
            <person name="Carver A."/>
            <person name="Calhoun S."/>
            <person name="Stillman K."/>
            <person name="Liu H."/>
            <person name="Lipzen A."/>
            <person name="Pangilinan J."/>
            <person name="Labutti K."/>
            <person name="Bruns T.D."/>
            <person name="Grigoriev I.V."/>
        </authorList>
    </citation>
    <scope>NUCLEOTIDE SEQUENCE [LARGE SCALE GENOMIC DNA]</scope>
    <source>
        <strain evidence="2 3">CBS 144469</strain>
    </source>
</reference>
<gene>
    <name evidence="2" type="ORF">DFP72DRAFT_858190</name>
</gene>
<keyword evidence="3" id="KW-1185">Reference proteome</keyword>
<feature type="chain" id="PRO_5034180538" evidence="1">
    <location>
        <begin position="22"/>
        <end position="240"/>
    </location>
</feature>
<keyword evidence="1" id="KW-0732">Signal</keyword>
<proteinExistence type="predicted"/>
<feature type="signal peptide" evidence="1">
    <location>
        <begin position="1"/>
        <end position="21"/>
    </location>
</feature>
<evidence type="ECO:0000256" key="1">
    <source>
        <dbReference type="SAM" id="SignalP"/>
    </source>
</evidence>
<name>A0A8H6HDM6_9AGAR</name>
<comment type="caution">
    <text evidence="2">The sequence shown here is derived from an EMBL/GenBank/DDBJ whole genome shotgun (WGS) entry which is preliminary data.</text>
</comment>
<accession>A0A8H6HDM6</accession>
<dbReference type="AlphaFoldDB" id="A0A8H6HDM6"/>
<dbReference type="EMBL" id="JACGCI010000132">
    <property type="protein sequence ID" value="KAF6743933.1"/>
    <property type="molecule type" value="Genomic_DNA"/>
</dbReference>